<dbReference type="InterPro" id="IPR024271">
    <property type="entry name" value="DUF3782"/>
</dbReference>
<dbReference type="Pfam" id="PF12644">
    <property type="entry name" value="DUF3782"/>
    <property type="match status" value="1"/>
</dbReference>
<reference evidence="1" key="1">
    <citation type="submission" date="2019-02" db="EMBL/GenBank/DDBJ databases">
        <authorList>
            <person name="Gruber-Vodicka R. H."/>
            <person name="Seah K. B. B."/>
        </authorList>
    </citation>
    <scope>NUCLEOTIDE SEQUENCE</scope>
    <source>
        <strain evidence="1">BECK_BY8</strain>
    </source>
</reference>
<name>A0A451A700_9GAMM</name>
<sequence length="333" mass="40555">MIAENLRDILETELPGAIRNNPELQDWVLRIGARAFADRADTDSRFDRILNELKRDRELQSRKWEEQKAEWEKKWEAQRVDSERRWKEQNAAWDKKWEAQRTDSEKRWQEQKAEWEERWKEQNAAWDKKWEAQRADSEKRWQEQKAEWEETWKAWKLESDRRWDENNRRWEENDRRWEKNDLRWDENDRRWEKNDQRLGRIERSLGAMGVRWGGKSESSFRNALAGILEESFDVKVLNVTEFDEEGKVFGHPDQIELDIIIKNGLLLICELKSSVSRSDVYTFERKTRFYEKRHRRRANRLILISPMISPRAKKVAKNFGINIYTDSTKVETL</sequence>
<dbReference type="InterPro" id="IPR012431">
    <property type="entry name" value="PDDEXK_10"/>
</dbReference>
<accession>A0A451A700</accession>
<dbReference type="Pfam" id="PF07788">
    <property type="entry name" value="PDDEXK_10"/>
    <property type="match status" value="1"/>
</dbReference>
<dbReference type="SUPFAM" id="SSF52980">
    <property type="entry name" value="Restriction endonuclease-like"/>
    <property type="match status" value="1"/>
</dbReference>
<dbReference type="EMBL" id="CAADFZ010000019">
    <property type="protein sequence ID" value="VFK61802.1"/>
    <property type="molecule type" value="Genomic_DNA"/>
</dbReference>
<dbReference type="PANTHER" id="PTHR34314">
    <property type="entry name" value="CRENARCHAEAL PROTEIN, PUTATIVE-RELATED"/>
    <property type="match status" value="1"/>
</dbReference>
<dbReference type="InterPro" id="IPR011335">
    <property type="entry name" value="Restrct_endonuc-II-like"/>
</dbReference>
<proteinExistence type="predicted"/>
<organism evidence="1">
    <name type="scientific">Candidatus Kentrum sp. UNK</name>
    <dbReference type="NCBI Taxonomy" id="2126344"/>
    <lineage>
        <taxon>Bacteria</taxon>
        <taxon>Pseudomonadati</taxon>
        <taxon>Pseudomonadota</taxon>
        <taxon>Gammaproteobacteria</taxon>
        <taxon>Candidatus Kentrum</taxon>
    </lineage>
</organism>
<gene>
    <name evidence="1" type="ORF">BECKUNK1418G_GA0071005_101919</name>
</gene>
<dbReference type="AlphaFoldDB" id="A0A451A700"/>
<protein>
    <submittedName>
        <fullName evidence="1">PD-(D/E)XK nuclease superfamily protein</fullName>
    </submittedName>
</protein>
<dbReference type="PANTHER" id="PTHR34314:SF6">
    <property type="entry name" value="DUF3782 DOMAIN-CONTAINING PROTEIN"/>
    <property type="match status" value="1"/>
</dbReference>
<evidence type="ECO:0000313" key="1">
    <source>
        <dbReference type="EMBL" id="VFK61802.1"/>
    </source>
</evidence>